<evidence type="ECO:0008006" key="7">
    <source>
        <dbReference type="Google" id="ProtNLM"/>
    </source>
</evidence>
<accession>A0A316UHP0</accession>
<sequence>MRRLVLQRLSQRPSTTTQPSVNVARLIASRQRSHTLPRTGPFVSLLDKQDARSPRPLLFSGELLTTRTHLGCRPRPLATLSIRTYSAWFASRSSESSSGGKAKKDSEDRHDRSSELILKMLEPPKDGWYGYAKLSCIMLSVGVSVYVALAYSWTRSADELRALITENGFPSRAALEAKYREQRALSFDRAYQIILALLPPLHMPPSAHELTLRLKDWYTTLPPCRSAVVPVLIINTGVFILCKRRALTLAARPLHEVFTFRNLCLTAFQHTSFGHFLFVQTALWTLGSYCLEPSSTDPVYLLCPKIDSTWHFTGFYLLVAVIARGYSVTPWAMRQYFAMGSYRESVLGRPTFKGFSTEWWRLFYRKTLALGPMGGGPVVYALLGQGATTPSETRVQIPLLSCDVSYQKLQMSALSTLCLFDLFCLLSGRMRFDHAAHLAGAVYGLTYDQDSRWNEHRARFLEKLNKALQRQPGGVAAFSKWYQAETEAAGVPAGEDSPNVVVRREALSSQTEKELDAALHGEPAALRTEMASHDHM</sequence>
<dbReference type="InterPro" id="IPR035952">
    <property type="entry name" value="Rhomboid-like_sf"/>
</dbReference>
<evidence type="ECO:0000256" key="3">
    <source>
        <dbReference type="ARBA" id="ARBA00022989"/>
    </source>
</evidence>
<dbReference type="EMBL" id="KZ819322">
    <property type="protein sequence ID" value="PWN22705.1"/>
    <property type="molecule type" value="Genomic_DNA"/>
</dbReference>
<evidence type="ECO:0000256" key="1">
    <source>
        <dbReference type="ARBA" id="ARBA00004141"/>
    </source>
</evidence>
<dbReference type="RefSeq" id="XP_025349865.1">
    <property type="nucleotide sequence ID" value="XM_025491566.1"/>
</dbReference>
<protein>
    <recommendedName>
        <fullName evidence="7">Peptidase S54 rhomboid domain-containing protein</fullName>
    </recommendedName>
</protein>
<dbReference type="OrthoDB" id="10260614at2759"/>
<keyword evidence="2" id="KW-0812">Transmembrane</keyword>
<reference evidence="5 6" key="1">
    <citation type="journal article" date="2018" name="Mol. Biol. Evol.">
        <title>Broad Genomic Sampling Reveals a Smut Pathogenic Ancestry of the Fungal Clade Ustilaginomycotina.</title>
        <authorList>
            <person name="Kijpornyongpan T."/>
            <person name="Mondo S.J."/>
            <person name="Barry K."/>
            <person name="Sandor L."/>
            <person name="Lee J."/>
            <person name="Lipzen A."/>
            <person name="Pangilinan J."/>
            <person name="LaButti K."/>
            <person name="Hainaut M."/>
            <person name="Henrissat B."/>
            <person name="Grigoriev I.V."/>
            <person name="Spatafora J.W."/>
            <person name="Aime M.C."/>
        </authorList>
    </citation>
    <scope>NUCLEOTIDE SEQUENCE [LARGE SCALE GENOMIC DNA]</scope>
    <source>
        <strain evidence="5 6">MCA 4718</strain>
    </source>
</reference>
<dbReference type="AlphaFoldDB" id="A0A316UHP0"/>
<organism evidence="5 6">
    <name type="scientific">Pseudomicrostroma glucosiphilum</name>
    <dbReference type="NCBI Taxonomy" id="1684307"/>
    <lineage>
        <taxon>Eukaryota</taxon>
        <taxon>Fungi</taxon>
        <taxon>Dikarya</taxon>
        <taxon>Basidiomycota</taxon>
        <taxon>Ustilaginomycotina</taxon>
        <taxon>Exobasidiomycetes</taxon>
        <taxon>Microstromatales</taxon>
        <taxon>Microstromatales incertae sedis</taxon>
        <taxon>Pseudomicrostroma</taxon>
    </lineage>
</organism>
<keyword evidence="4" id="KW-0472">Membrane</keyword>
<dbReference type="GO" id="GO:0016020">
    <property type="term" value="C:membrane"/>
    <property type="evidence" value="ECO:0007669"/>
    <property type="project" value="UniProtKB-SubCell"/>
</dbReference>
<comment type="subcellular location">
    <subcellularLocation>
        <location evidence="1">Membrane</location>
        <topology evidence="1">Multi-pass membrane protein</topology>
    </subcellularLocation>
</comment>
<dbReference type="SUPFAM" id="SSF144091">
    <property type="entry name" value="Rhomboid-like"/>
    <property type="match status" value="1"/>
</dbReference>
<evidence type="ECO:0000313" key="5">
    <source>
        <dbReference type="EMBL" id="PWN22705.1"/>
    </source>
</evidence>
<proteinExistence type="predicted"/>
<keyword evidence="3" id="KW-1133">Transmembrane helix</keyword>
<evidence type="ECO:0000256" key="2">
    <source>
        <dbReference type="ARBA" id="ARBA00022692"/>
    </source>
</evidence>
<evidence type="ECO:0000256" key="4">
    <source>
        <dbReference type="ARBA" id="ARBA00023136"/>
    </source>
</evidence>
<name>A0A316UHP0_9BASI</name>
<dbReference type="Proteomes" id="UP000245942">
    <property type="component" value="Unassembled WGS sequence"/>
</dbReference>
<keyword evidence="6" id="KW-1185">Reference proteome</keyword>
<dbReference type="Gene3D" id="1.20.1540.10">
    <property type="entry name" value="Rhomboid-like"/>
    <property type="match status" value="1"/>
</dbReference>
<dbReference type="GeneID" id="37013300"/>
<evidence type="ECO:0000313" key="6">
    <source>
        <dbReference type="Proteomes" id="UP000245942"/>
    </source>
</evidence>
<gene>
    <name evidence="5" type="ORF">BCV69DRAFT_280307</name>
</gene>